<gene>
    <name evidence="2" type="ORF">K435DRAFT_777229</name>
</gene>
<proteinExistence type="predicted"/>
<dbReference type="AlphaFoldDB" id="A0A4S8M959"/>
<organism evidence="2 3">
    <name type="scientific">Dendrothele bispora (strain CBS 962.96)</name>
    <dbReference type="NCBI Taxonomy" id="1314807"/>
    <lineage>
        <taxon>Eukaryota</taxon>
        <taxon>Fungi</taxon>
        <taxon>Dikarya</taxon>
        <taxon>Basidiomycota</taxon>
        <taxon>Agaricomycotina</taxon>
        <taxon>Agaricomycetes</taxon>
        <taxon>Agaricomycetidae</taxon>
        <taxon>Agaricales</taxon>
        <taxon>Agaricales incertae sedis</taxon>
        <taxon>Dendrothele</taxon>
    </lineage>
</organism>
<keyword evidence="3" id="KW-1185">Reference proteome</keyword>
<evidence type="ECO:0000256" key="1">
    <source>
        <dbReference type="SAM" id="SignalP"/>
    </source>
</evidence>
<feature type="non-terminal residue" evidence="2">
    <location>
        <position position="64"/>
    </location>
</feature>
<dbReference type="Proteomes" id="UP000297245">
    <property type="component" value="Unassembled WGS sequence"/>
</dbReference>
<evidence type="ECO:0000313" key="3">
    <source>
        <dbReference type="Proteomes" id="UP000297245"/>
    </source>
</evidence>
<protein>
    <submittedName>
        <fullName evidence="2">Uncharacterized protein</fullName>
    </submittedName>
</protein>
<keyword evidence="1" id="KW-0732">Signal</keyword>
<sequence length="64" mass="7062">MRAFFATALVVLFANTFTMANPLVKRQEGQPCGFPEALAQPMKDSFAVVPLAKLSALRLRFVSF</sequence>
<feature type="chain" id="PRO_5020213757" evidence="1">
    <location>
        <begin position="21"/>
        <end position="64"/>
    </location>
</feature>
<accession>A0A4S8M959</accession>
<evidence type="ECO:0000313" key="2">
    <source>
        <dbReference type="EMBL" id="THU98919.1"/>
    </source>
</evidence>
<dbReference type="EMBL" id="ML179127">
    <property type="protein sequence ID" value="THU98919.1"/>
    <property type="molecule type" value="Genomic_DNA"/>
</dbReference>
<reference evidence="2 3" key="1">
    <citation type="journal article" date="2019" name="Nat. Ecol. Evol.">
        <title>Megaphylogeny resolves global patterns of mushroom evolution.</title>
        <authorList>
            <person name="Varga T."/>
            <person name="Krizsan K."/>
            <person name="Foldi C."/>
            <person name="Dima B."/>
            <person name="Sanchez-Garcia M."/>
            <person name="Sanchez-Ramirez S."/>
            <person name="Szollosi G.J."/>
            <person name="Szarkandi J.G."/>
            <person name="Papp V."/>
            <person name="Albert L."/>
            <person name="Andreopoulos W."/>
            <person name="Angelini C."/>
            <person name="Antonin V."/>
            <person name="Barry K.W."/>
            <person name="Bougher N.L."/>
            <person name="Buchanan P."/>
            <person name="Buyck B."/>
            <person name="Bense V."/>
            <person name="Catcheside P."/>
            <person name="Chovatia M."/>
            <person name="Cooper J."/>
            <person name="Damon W."/>
            <person name="Desjardin D."/>
            <person name="Finy P."/>
            <person name="Geml J."/>
            <person name="Haridas S."/>
            <person name="Hughes K."/>
            <person name="Justo A."/>
            <person name="Karasinski D."/>
            <person name="Kautmanova I."/>
            <person name="Kiss B."/>
            <person name="Kocsube S."/>
            <person name="Kotiranta H."/>
            <person name="LaButti K.M."/>
            <person name="Lechner B.E."/>
            <person name="Liimatainen K."/>
            <person name="Lipzen A."/>
            <person name="Lukacs Z."/>
            <person name="Mihaltcheva S."/>
            <person name="Morgado L.N."/>
            <person name="Niskanen T."/>
            <person name="Noordeloos M.E."/>
            <person name="Ohm R.A."/>
            <person name="Ortiz-Santana B."/>
            <person name="Ovrebo C."/>
            <person name="Racz N."/>
            <person name="Riley R."/>
            <person name="Savchenko A."/>
            <person name="Shiryaev A."/>
            <person name="Soop K."/>
            <person name="Spirin V."/>
            <person name="Szebenyi C."/>
            <person name="Tomsovsky M."/>
            <person name="Tulloss R.E."/>
            <person name="Uehling J."/>
            <person name="Grigoriev I.V."/>
            <person name="Vagvolgyi C."/>
            <person name="Papp T."/>
            <person name="Martin F.M."/>
            <person name="Miettinen O."/>
            <person name="Hibbett D.S."/>
            <person name="Nagy L.G."/>
        </authorList>
    </citation>
    <scope>NUCLEOTIDE SEQUENCE [LARGE SCALE GENOMIC DNA]</scope>
    <source>
        <strain evidence="2 3">CBS 962.96</strain>
    </source>
</reference>
<name>A0A4S8M959_DENBC</name>
<feature type="signal peptide" evidence="1">
    <location>
        <begin position="1"/>
        <end position="20"/>
    </location>
</feature>